<dbReference type="AlphaFoldDB" id="A0A1B1BPR3"/>
<feature type="transmembrane region" description="Helical" evidence="8">
    <location>
        <begin position="332"/>
        <end position="357"/>
    </location>
</feature>
<feature type="region of interest" description="Disordered" evidence="7">
    <location>
        <begin position="1"/>
        <end position="23"/>
    </location>
</feature>
<dbReference type="PATRIC" id="fig|670052.7.peg.3771"/>
<dbReference type="InterPro" id="IPR050250">
    <property type="entry name" value="Macrolide_Exporter_MacB"/>
</dbReference>
<protein>
    <submittedName>
        <fullName evidence="11">ABC transporter permease</fullName>
    </submittedName>
</protein>
<comment type="subcellular location">
    <subcellularLocation>
        <location evidence="1">Cell membrane</location>
        <topology evidence="1">Multi-pass membrane protein</topology>
    </subcellularLocation>
</comment>
<dbReference type="GO" id="GO:0005886">
    <property type="term" value="C:plasma membrane"/>
    <property type="evidence" value="ECO:0007669"/>
    <property type="project" value="UniProtKB-SubCell"/>
</dbReference>
<dbReference type="InterPro" id="IPR025857">
    <property type="entry name" value="MacB_PCD"/>
</dbReference>
<dbReference type="OrthoDB" id="9780560at2"/>
<organism evidence="11 12">
    <name type="scientific">Cryobacterium arcticum</name>
    <dbReference type="NCBI Taxonomy" id="670052"/>
    <lineage>
        <taxon>Bacteria</taxon>
        <taxon>Bacillati</taxon>
        <taxon>Actinomycetota</taxon>
        <taxon>Actinomycetes</taxon>
        <taxon>Micrococcales</taxon>
        <taxon>Microbacteriaceae</taxon>
        <taxon>Cryobacterium</taxon>
    </lineage>
</organism>
<evidence type="ECO:0000313" key="12">
    <source>
        <dbReference type="Proteomes" id="UP000092582"/>
    </source>
</evidence>
<dbReference type="InterPro" id="IPR003838">
    <property type="entry name" value="ABC3_permease_C"/>
</dbReference>
<keyword evidence="5 8" id="KW-0472">Membrane</keyword>
<dbReference type="RefSeq" id="WP_066598505.1">
    <property type="nucleotide sequence ID" value="NZ_CP016282.1"/>
</dbReference>
<dbReference type="Pfam" id="PF12704">
    <property type="entry name" value="MacB_PCD"/>
    <property type="match status" value="1"/>
</dbReference>
<dbReference type="PANTHER" id="PTHR30572:SF4">
    <property type="entry name" value="ABC TRANSPORTER PERMEASE YTRF"/>
    <property type="match status" value="1"/>
</dbReference>
<dbReference type="GO" id="GO:0022857">
    <property type="term" value="F:transmembrane transporter activity"/>
    <property type="evidence" value="ECO:0007669"/>
    <property type="project" value="TreeGrafter"/>
</dbReference>
<sequence length="408" mass="41283">MSASRLRRSTHQPPATAPSRLRPDDLLALGSSGLRAKPARAILSALGIAIGVAAMVAVLGISASSQAGLNARLAALGTNLLTATVAPPSSGDPIPLPVNATDRLARLPGIEDTSAIADLPDVHVYRSSYSDPDRTGGLTVTAAELNLLDTVAGSVRAGGWLNRTTAAFPTTVLGATAAMRLGVTEPGTLVWLGGQNAMVVGILDPVPLAPELDVAALIGVPVATVEHAFAGNPTKLYQRVDDSAVEQVRTLIGPAVQPAAPAAVAVSRPSDALAAINAVDESFTGMLVGIGSIALLVGAIGVANTMVISVIERRREIGLRRALGATRRHIRLQFLTEALVLSAMGGVAGAGIGYLVTWGVALASGWPPVVPPLVLIVGAASTLVVGAVAGLYPAIRAARTPPTAALNS</sequence>
<evidence type="ECO:0000256" key="6">
    <source>
        <dbReference type="ARBA" id="ARBA00038076"/>
    </source>
</evidence>
<dbReference type="EMBL" id="CP016282">
    <property type="protein sequence ID" value="ANP74584.1"/>
    <property type="molecule type" value="Genomic_DNA"/>
</dbReference>
<evidence type="ECO:0000256" key="1">
    <source>
        <dbReference type="ARBA" id="ARBA00004651"/>
    </source>
</evidence>
<evidence type="ECO:0000259" key="9">
    <source>
        <dbReference type="Pfam" id="PF02687"/>
    </source>
</evidence>
<keyword evidence="3 8" id="KW-0812">Transmembrane</keyword>
<keyword evidence="4 8" id="KW-1133">Transmembrane helix</keyword>
<evidence type="ECO:0000256" key="2">
    <source>
        <dbReference type="ARBA" id="ARBA00022475"/>
    </source>
</evidence>
<dbReference type="STRING" id="670052.PA27867_3667"/>
<proteinExistence type="inferred from homology"/>
<gene>
    <name evidence="11" type="ORF">PA27867_3667</name>
</gene>
<evidence type="ECO:0000256" key="5">
    <source>
        <dbReference type="ARBA" id="ARBA00023136"/>
    </source>
</evidence>
<evidence type="ECO:0000313" key="11">
    <source>
        <dbReference type="EMBL" id="ANP74584.1"/>
    </source>
</evidence>
<reference evidence="11 12" key="1">
    <citation type="submission" date="2016-06" db="EMBL/GenBank/DDBJ databases">
        <title>Genome sequencing of Cryobacterium arcticum PAMC 27867.</title>
        <authorList>
            <person name="Lee J."/>
            <person name="Kim O.-S."/>
        </authorList>
    </citation>
    <scope>NUCLEOTIDE SEQUENCE [LARGE SCALE GENOMIC DNA]</scope>
    <source>
        <strain evidence="11 12">PAMC 27867</strain>
    </source>
</reference>
<evidence type="ECO:0000256" key="8">
    <source>
        <dbReference type="SAM" id="Phobius"/>
    </source>
</evidence>
<keyword evidence="2" id="KW-1003">Cell membrane</keyword>
<evidence type="ECO:0000256" key="4">
    <source>
        <dbReference type="ARBA" id="ARBA00022989"/>
    </source>
</evidence>
<feature type="transmembrane region" description="Helical" evidence="8">
    <location>
        <begin position="369"/>
        <end position="392"/>
    </location>
</feature>
<accession>A0A1B1BPR3</accession>
<dbReference type="KEGG" id="cart:PA27867_3667"/>
<dbReference type="PANTHER" id="PTHR30572">
    <property type="entry name" value="MEMBRANE COMPONENT OF TRANSPORTER-RELATED"/>
    <property type="match status" value="1"/>
</dbReference>
<evidence type="ECO:0000259" key="10">
    <source>
        <dbReference type="Pfam" id="PF12704"/>
    </source>
</evidence>
<evidence type="ECO:0000256" key="3">
    <source>
        <dbReference type="ARBA" id="ARBA00022692"/>
    </source>
</evidence>
<feature type="domain" description="ABC3 transporter permease C-terminal" evidence="9">
    <location>
        <begin position="290"/>
        <end position="402"/>
    </location>
</feature>
<feature type="domain" description="MacB-like periplasmic core" evidence="10">
    <location>
        <begin position="42"/>
        <end position="250"/>
    </location>
</feature>
<feature type="transmembrane region" description="Helical" evidence="8">
    <location>
        <begin position="286"/>
        <end position="311"/>
    </location>
</feature>
<name>A0A1B1BPR3_9MICO</name>
<keyword evidence="12" id="KW-1185">Reference proteome</keyword>
<dbReference type="Proteomes" id="UP000092582">
    <property type="component" value="Chromosome 1"/>
</dbReference>
<dbReference type="Pfam" id="PF02687">
    <property type="entry name" value="FtsX"/>
    <property type="match status" value="1"/>
</dbReference>
<feature type="transmembrane region" description="Helical" evidence="8">
    <location>
        <begin position="41"/>
        <end position="63"/>
    </location>
</feature>
<evidence type="ECO:0000256" key="7">
    <source>
        <dbReference type="SAM" id="MobiDB-lite"/>
    </source>
</evidence>
<feature type="compositionally biased region" description="Basic residues" evidence="7">
    <location>
        <begin position="1"/>
        <end position="10"/>
    </location>
</feature>
<comment type="similarity">
    <text evidence="6">Belongs to the ABC-4 integral membrane protein family.</text>
</comment>